<feature type="transmembrane region" description="Helical" evidence="5">
    <location>
        <begin position="157"/>
        <end position="183"/>
    </location>
</feature>
<evidence type="ECO:0000256" key="2">
    <source>
        <dbReference type="ARBA" id="ARBA00022692"/>
    </source>
</evidence>
<sequence length="403" mass="43195">MNVILSIGLLIFSGYLLGELAEKIKLPKISGYILAGILLNPDLSGIMSKEFVEHTDPLLSASLSFITFSIGGSLSAKKLRATGKAILFLTLFESLFAFILVFLFMFLSLSFFITIFQSTHVILAVSLVLASLAAPTDPSATLAVIHEYKAKGEVSSAMLEIAAFDDIVGIIIYTMVTAFAAFFMGNNDIEISKTILELGIDVGGAILIGSIIGFVFQFITKIFSKQAEGTLIVLTLGSILMSYGISDYFDFESLLSTIALGAVVANFNPLSGKVFKLIERYTDELIFVVFFTLSGLHLQLAYISGSYVLIVIYILARAIGKFTGIFSGSVLFKTSPKVKKYTAGGLIPQGGIVIGLALLLAKDPVFEETGSMIMGVVIGAALIHELIGPVSSRLSLRKAGEIE</sequence>
<evidence type="ECO:0000313" key="7">
    <source>
        <dbReference type="EMBL" id="QIA07576.1"/>
    </source>
</evidence>
<comment type="subcellular location">
    <subcellularLocation>
        <location evidence="1">Membrane</location>
        <topology evidence="1">Multi-pass membrane protein</topology>
    </subcellularLocation>
</comment>
<gene>
    <name evidence="7" type="ORF">G0Q07_07490</name>
</gene>
<accession>A0A6C0RC32</accession>
<protein>
    <submittedName>
        <fullName evidence="7">Cation:proton antiporter</fullName>
    </submittedName>
</protein>
<evidence type="ECO:0000256" key="5">
    <source>
        <dbReference type="SAM" id="Phobius"/>
    </source>
</evidence>
<dbReference type="GO" id="GO:0016020">
    <property type="term" value="C:membrane"/>
    <property type="evidence" value="ECO:0007669"/>
    <property type="project" value="UniProtKB-SubCell"/>
</dbReference>
<dbReference type="KEGG" id="drc:G0Q07_07490"/>
<dbReference type="Pfam" id="PF00999">
    <property type="entry name" value="Na_H_Exchanger"/>
    <property type="match status" value="1"/>
</dbReference>
<feature type="transmembrane region" description="Helical" evidence="5">
    <location>
        <begin position="121"/>
        <end position="145"/>
    </location>
</feature>
<keyword evidence="2 5" id="KW-0812">Transmembrane</keyword>
<keyword evidence="3 5" id="KW-1133">Transmembrane helix</keyword>
<evidence type="ECO:0000256" key="4">
    <source>
        <dbReference type="ARBA" id="ARBA00023136"/>
    </source>
</evidence>
<feature type="transmembrane region" description="Helical" evidence="5">
    <location>
        <begin position="372"/>
        <end position="390"/>
    </location>
</feature>
<feature type="transmembrane region" description="Helical" evidence="5">
    <location>
        <begin position="86"/>
        <end position="115"/>
    </location>
</feature>
<evidence type="ECO:0000256" key="1">
    <source>
        <dbReference type="ARBA" id="ARBA00004141"/>
    </source>
</evidence>
<feature type="domain" description="Cation/H+ exchanger transmembrane" evidence="6">
    <location>
        <begin position="11"/>
        <end position="384"/>
    </location>
</feature>
<evidence type="ECO:0000256" key="3">
    <source>
        <dbReference type="ARBA" id="ARBA00022989"/>
    </source>
</evidence>
<dbReference type="Gene3D" id="1.20.1530.20">
    <property type="match status" value="1"/>
</dbReference>
<dbReference type="GO" id="GO:1902600">
    <property type="term" value="P:proton transmembrane transport"/>
    <property type="evidence" value="ECO:0007669"/>
    <property type="project" value="InterPro"/>
</dbReference>
<feature type="transmembrane region" description="Helical" evidence="5">
    <location>
        <begin position="231"/>
        <end position="249"/>
    </location>
</feature>
<reference evidence="7 8" key="1">
    <citation type="submission" date="2020-02" db="EMBL/GenBank/DDBJ databases">
        <title>Genome sequencing for Draconibacterium sp. strain M1.</title>
        <authorList>
            <person name="Park S.-J."/>
        </authorList>
    </citation>
    <scope>NUCLEOTIDE SEQUENCE [LARGE SCALE GENOMIC DNA]</scope>
    <source>
        <strain evidence="7 8">M1</strain>
    </source>
</reference>
<evidence type="ECO:0000313" key="8">
    <source>
        <dbReference type="Proteomes" id="UP000474630"/>
    </source>
</evidence>
<feature type="transmembrane region" description="Helical" evidence="5">
    <location>
        <begin position="195"/>
        <end position="219"/>
    </location>
</feature>
<name>A0A6C0RC32_9BACT</name>
<organism evidence="7 8">
    <name type="scientific">Draconibacterium halophilum</name>
    <dbReference type="NCBI Taxonomy" id="2706887"/>
    <lineage>
        <taxon>Bacteria</taxon>
        <taxon>Pseudomonadati</taxon>
        <taxon>Bacteroidota</taxon>
        <taxon>Bacteroidia</taxon>
        <taxon>Marinilabiliales</taxon>
        <taxon>Prolixibacteraceae</taxon>
        <taxon>Draconibacterium</taxon>
    </lineage>
</organism>
<dbReference type="InterPro" id="IPR006153">
    <property type="entry name" value="Cation/H_exchanger_TM"/>
</dbReference>
<feature type="transmembrane region" description="Helical" evidence="5">
    <location>
        <begin position="341"/>
        <end position="360"/>
    </location>
</feature>
<dbReference type="InterPro" id="IPR038770">
    <property type="entry name" value="Na+/solute_symporter_sf"/>
</dbReference>
<dbReference type="PANTHER" id="PTHR43021">
    <property type="entry name" value="NA(+)/H(+) ANTIPORTER-RELATED"/>
    <property type="match status" value="1"/>
</dbReference>
<proteinExistence type="predicted"/>
<keyword evidence="4 5" id="KW-0472">Membrane</keyword>
<dbReference type="AlphaFoldDB" id="A0A6C0RC32"/>
<dbReference type="RefSeq" id="WP_163345498.1">
    <property type="nucleotide sequence ID" value="NZ_CP048409.1"/>
</dbReference>
<dbReference type="Proteomes" id="UP000474630">
    <property type="component" value="Chromosome"/>
</dbReference>
<evidence type="ECO:0000259" key="6">
    <source>
        <dbReference type="Pfam" id="PF00999"/>
    </source>
</evidence>
<keyword evidence="8" id="KW-1185">Reference proteome</keyword>
<dbReference type="EMBL" id="CP048409">
    <property type="protein sequence ID" value="QIA07576.1"/>
    <property type="molecule type" value="Genomic_DNA"/>
</dbReference>
<dbReference type="PANTHER" id="PTHR43021:SF2">
    <property type="entry name" value="CATION_H+ EXCHANGER DOMAIN-CONTAINING PROTEIN"/>
    <property type="match status" value="1"/>
</dbReference>
<dbReference type="GO" id="GO:0015297">
    <property type="term" value="F:antiporter activity"/>
    <property type="evidence" value="ECO:0007669"/>
    <property type="project" value="InterPro"/>
</dbReference>